<reference evidence="3" key="4">
    <citation type="journal article" date="2007" name="Genome Res.">
        <title>Curated Genome Annotation of Oryza sativa ssp. japonica and Comparative Genome Analysis with Arabidopsis thaliana.</title>
        <authorList>
            <consortium name="The Rice Annotation Project (RAP)"/>
            <person name="Itoh T."/>
            <person name="Tanaka T."/>
            <person name="Barrero R.A."/>
            <person name="Yamasaki C."/>
            <person name="Fujii Y."/>
            <person name="Hilton P.B."/>
            <person name="Antonio B.A."/>
            <person name="Aono H."/>
            <person name="Apweiler R."/>
            <person name="Bruskiewich R."/>
            <person name="Bureau T."/>
            <person name="Burr F."/>
            <person name="Costa de Oliveira A."/>
            <person name="Fuks G."/>
            <person name="Habara T."/>
            <person name="Haberer G."/>
            <person name="Han B."/>
            <person name="Harada E."/>
            <person name="Hiraki A.T."/>
            <person name="Hirochika H."/>
            <person name="Hoen D."/>
            <person name="Hokari H."/>
            <person name="Hosokawa S."/>
            <person name="Hsing Y."/>
            <person name="Ikawa H."/>
            <person name="Ikeo K."/>
            <person name="Imanishi T."/>
            <person name="Ito Y."/>
            <person name="Jaiswal P."/>
            <person name="Kanno M."/>
            <person name="Kawahara Y."/>
            <person name="Kawamura T."/>
            <person name="Kawashima H."/>
            <person name="Khurana J.P."/>
            <person name="Kikuchi S."/>
            <person name="Komatsu S."/>
            <person name="Koyanagi K.O."/>
            <person name="Kubooka H."/>
            <person name="Lieberherr D."/>
            <person name="Lin Y.C."/>
            <person name="Lonsdale D."/>
            <person name="Matsumoto T."/>
            <person name="Matsuya A."/>
            <person name="McCombie W.R."/>
            <person name="Messing J."/>
            <person name="Miyao A."/>
            <person name="Mulder N."/>
            <person name="Nagamura Y."/>
            <person name="Nam J."/>
            <person name="Namiki N."/>
            <person name="Numa H."/>
            <person name="Nurimoto S."/>
            <person name="O'donovan C."/>
            <person name="Ohyanagi H."/>
            <person name="Okido T."/>
            <person name="Oota S."/>
            <person name="Osato N."/>
            <person name="Palmer L.E."/>
            <person name="Quetier F."/>
            <person name="Raghuvanshi S."/>
            <person name="Saichi N."/>
            <person name="Sakai H."/>
            <person name="Sakai Y."/>
            <person name="Sakata K."/>
            <person name="Sakurai T."/>
            <person name="Sato F."/>
            <person name="Sato Y."/>
            <person name="Schoof H."/>
            <person name="Seki M."/>
            <person name="Shibata M."/>
            <person name="Shimizu Y."/>
            <person name="Shinozaki K."/>
            <person name="Shinso Y."/>
            <person name="Singh N.K."/>
            <person name="Smith-White B."/>
            <person name="Takeda J."/>
            <person name="Tanino M."/>
            <person name="Tatusova T."/>
            <person name="Thongjuea S."/>
            <person name="Todokoro F."/>
            <person name="Tsugane M."/>
            <person name="Tyagi A.K."/>
            <person name="Vanavichit A."/>
            <person name="Wang A."/>
            <person name="Wing R.A."/>
            <person name="Yamaguchi K."/>
            <person name="Yamamoto M."/>
            <person name="Yamamoto N."/>
            <person name="Yu Y."/>
            <person name="Zhang H."/>
            <person name="Zhao Q."/>
            <person name="Higo K."/>
            <person name="Burr B."/>
            <person name="Gojobori T."/>
            <person name="Sasaki T."/>
        </authorList>
    </citation>
    <scope>NUCLEOTIDE SEQUENCE</scope>
</reference>
<reference evidence="4" key="6">
    <citation type="journal article" date="2008" name="Nucleic Acids Res.">
        <title>The rice annotation project database (RAP-DB): 2008 update.</title>
        <authorList>
            <consortium name="The rice annotation project (RAP)"/>
        </authorList>
    </citation>
    <scope>GENOME REANNOTATION</scope>
    <source>
        <strain evidence="4">cv. Nipponbare</strain>
    </source>
</reference>
<feature type="compositionally biased region" description="Low complexity" evidence="1">
    <location>
        <begin position="78"/>
        <end position="97"/>
    </location>
</feature>
<organism evidence="2">
    <name type="scientific">Oryza sativa subsp. japonica</name>
    <name type="common">Rice</name>
    <dbReference type="NCBI Taxonomy" id="39947"/>
    <lineage>
        <taxon>Eukaryota</taxon>
        <taxon>Viridiplantae</taxon>
        <taxon>Streptophyta</taxon>
        <taxon>Embryophyta</taxon>
        <taxon>Tracheophyta</taxon>
        <taxon>Spermatophyta</taxon>
        <taxon>Magnoliopsida</taxon>
        <taxon>Liliopsida</taxon>
        <taxon>Poales</taxon>
        <taxon>Poaceae</taxon>
        <taxon>BOP clade</taxon>
        <taxon>Oryzoideae</taxon>
        <taxon>Oryzeae</taxon>
        <taxon>Oryzinae</taxon>
        <taxon>Oryza</taxon>
        <taxon>Oryza sativa</taxon>
    </lineage>
</organism>
<dbReference type="EMBL" id="AP003722">
    <property type="protein sequence ID" value="BAD45471.1"/>
    <property type="molecule type" value="Genomic_DNA"/>
</dbReference>
<protein>
    <submittedName>
        <fullName evidence="3">Os01g0314000 protein</fullName>
    </submittedName>
</protein>
<dbReference type="Proteomes" id="UP000000763">
    <property type="component" value="Chromosome 1"/>
</dbReference>
<evidence type="ECO:0000313" key="3">
    <source>
        <dbReference type="EMBL" id="BAH91032.1"/>
    </source>
</evidence>
<gene>
    <name evidence="3" type="ordered locus">Os01g0314000</name>
    <name evidence="2" type="ORF">B1011A07.46</name>
</gene>
<reference evidence="3" key="5">
    <citation type="journal article" date="2008" name="Nucleic Acids Res.">
        <title>The Rice Annotation Project Database (RAP-DB): 2008 update.</title>
        <authorList>
            <consortium name="The Rice Annotation Project (RAP)"/>
            <person name="Tanaka T."/>
            <person name="Antonio B.A."/>
            <person name="Kikuchi S."/>
            <person name="Matsumoto T."/>
            <person name="Nagamura Y."/>
            <person name="Numa H."/>
            <person name="Sakai H."/>
            <person name="Wu J."/>
            <person name="Itoh T."/>
            <person name="Sasaki T."/>
            <person name="Aono R."/>
            <person name="Fujii Y."/>
            <person name="Habara T."/>
            <person name="Harada E."/>
            <person name="Kanno M."/>
            <person name="Kawahara Y."/>
            <person name="Kawashima H."/>
            <person name="Kubooka H."/>
            <person name="Matsuya A."/>
            <person name="Nakaoka H."/>
            <person name="Saichi N."/>
            <person name="Sanbonmatsu R."/>
            <person name="Sato Y."/>
            <person name="Shinso Y."/>
            <person name="Suzuki M."/>
            <person name="Takeda J."/>
            <person name="Tanino M."/>
            <person name="Todokoro F."/>
            <person name="Yamaguchi K."/>
            <person name="Yamamoto N."/>
            <person name="Yamasaki C."/>
            <person name="Imanishi T."/>
            <person name="Okido T."/>
            <person name="Tada M."/>
            <person name="Ikeo K."/>
            <person name="Tateno Y."/>
            <person name="Gojobori T."/>
            <person name="Lin Y.C."/>
            <person name="Wei F.J."/>
            <person name="Hsing Y.I."/>
            <person name="Zhao Q."/>
            <person name="Han B."/>
            <person name="Kramer M.R."/>
            <person name="McCombie R.W."/>
            <person name="Lonsdale D."/>
            <person name="O'Donovan C.C."/>
            <person name="Whitfield E.J."/>
            <person name="Apweiler R."/>
            <person name="Koyanagi K.O."/>
            <person name="Khurana J.P."/>
            <person name="Raghuvanshi S."/>
            <person name="Singh N.K."/>
            <person name="Tyagi A.K."/>
            <person name="Haberer G."/>
            <person name="Fujisawa M."/>
            <person name="Hosokawa S."/>
            <person name="Ito Y."/>
            <person name="Ikawa H."/>
            <person name="Shibata M."/>
            <person name="Yamamoto M."/>
            <person name="Bruskiewich R.M."/>
            <person name="Hoen D.R."/>
            <person name="Bureau TE."/>
            <person name="Namiki N."/>
            <person name="Ohyanagi H."/>
            <person name="Sakai Y."/>
            <person name="Nobushima S."/>
            <person name="Sakata K."/>
            <person name="Barrero R.A."/>
            <person name="Sato Y."/>
            <person name="Souvorov A."/>
            <person name="Smith-White B."/>
            <person name="Tatusova T."/>
            <person name="An S."/>
            <person name="An G."/>
            <person name="OOta S."/>
            <person name="Fuks G."/>
            <person name="Messing J."/>
            <person name="Christie K.R."/>
            <person name="Lieberherr D."/>
            <person name="Kim H."/>
            <person name="Zuccolo A."/>
            <person name="Wing R.A."/>
            <person name="Nobuta K."/>
            <person name="Green P.J."/>
            <person name="Lu C."/>
            <person name="Meyers BC."/>
            <person name="Chaparro C."/>
            <person name="Piegu B."/>
            <person name="Panaud O."/>
            <person name="Echeverria M."/>
        </authorList>
    </citation>
    <scope>NUCLEOTIDE SEQUENCE</scope>
</reference>
<dbReference type="AlphaFoldDB" id="Q655Q4"/>
<reference evidence="3" key="7">
    <citation type="submission" date="2012-08" db="EMBL/GenBank/DDBJ databases">
        <title>Oryza sativa nipponbare(GA3) genomic DNA, chromosome 1.</title>
        <authorList>
            <consortium name="IRGSP(International Rice Genome Sequencing Project)"/>
        </authorList>
    </citation>
    <scope>NUCLEOTIDE SEQUENCE</scope>
</reference>
<reference evidence="3 4" key="2">
    <citation type="journal article" date="2005" name="Nature">
        <title>The map-based sequence of the rice genome.</title>
        <authorList>
            <consortium name="International rice genome sequencing project (IRGSP)"/>
            <person name="Matsumoto T."/>
            <person name="Wu J."/>
            <person name="Kanamori H."/>
            <person name="Katayose Y."/>
            <person name="Fujisawa M."/>
            <person name="Namiki N."/>
            <person name="Mizuno H."/>
            <person name="Yamamoto K."/>
            <person name="Antonio B.A."/>
            <person name="Baba T."/>
            <person name="Sakata K."/>
            <person name="Nagamura Y."/>
            <person name="Aoki H."/>
            <person name="Arikawa K."/>
            <person name="Arita K."/>
            <person name="Bito T."/>
            <person name="Chiden Y."/>
            <person name="Fujitsuka N."/>
            <person name="Fukunaka R."/>
            <person name="Hamada M."/>
            <person name="Harada C."/>
            <person name="Hayashi A."/>
            <person name="Hijishita S."/>
            <person name="Honda M."/>
            <person name="Hosokawa S."/>
            <person name="Ichikawa Y."/>
            <person name="Idonuma A."/>
            <person name="Iijima M."/>
            <person name="Ikeda M."/>
            <person name="Ikeno M."/>
            <person name="Ito K."/>
            <person name="Ito S."/>
            <person name="Ito T."/>
            <person name="Ito Y."/>
            <person name="Ito Y."/>
            <person name="Iwabuchi A."/>
            <person name="Kamiya K."/>
            <person name="Karasawa W."/>
            <person name="Kurita K."/>
            <person name="Katagiri S."/>
            <person name="Kikuta A."/>
            <person name="Kobayashi H."/>
            <person name="Kobayashi N."/>
            <person name="Machita K."/>
            <person name="Maehara T."/>
            <person name="Masukawa M."/>
            <person name="Mizubayashi T."/>
            <person name="Mukai Y."/>
            <person name="Nagasaki H."/>
            <person name="Nagata Y."/>
            <person name="Naito S."/>
            <person name="Nakashima M."/>
            <person name="Nakama Y."/>
            <person name="Nakamichi Y."/>
            <person name="Nakamura M."/>
            <person name="Meguro A."/>
            <person name="Negishi M."/>
            <person name="Ohta I."/>
            <person name="Ohta T."/>
            <person name="Okamoto M."/>
            <person name="Ono N."/>
            <person name="Saji S."/>
            <person name="Sakaguchi M."/>
            <person name="Sakai K."/>
            <person name="Shibata M."/>
            <person name="Shimokawa T."/>
            <person name="Song J."/>
            <person name="Takazaki Y."/>
            <person name="Terasawa K."/>
            <person name="Tsugane M."/>
            <person name="Tsuji K."/>
            <person name="Ueda S."/>
            <person name="Waki K."/>
            <person name="Yamagata H."/>
            <person name="Yamamoto M."/>
            <person name="Yamamoto S."/>
            <person name="Yamane H."/>
            <person name="Yoshiki S."/>
            <person name="Yoshihara R."/>
            <person name="Yukawa K."/>
            <person name="Zhong H."/>
            <person name="Yano M."/>
            <person name="Yuan Q."/>
            <person name="Ouyang S."/>
            <person name="Liu J."/>
            <person name="Jones K.M."/>
            <person name="Gansberger K."/>
            <person name="Moffat K."/>
            <person name="Hill J."/>
            <person name="Bera J."/>
            <person name="Fadrosh D."/>
            <person name="Jin S."/>
            <person name="Johri S."/>
            <person name="Kim M."/>
            <person name="Overton L."/>
            <person name="Reardon M."/>
            <person name="Tsitrin T."/>
            <person name="Vuong H."/>
            <person name="Weaver B."/>
            <person name="Ciecko A."/>
            <person name="Tallon L."/>
            <person name="Jackson J."/>
            <person name="Pai G."/>
            <person name="Aken S.V."/>
            <person name="Utterback T."/>
            <person name="Reidmuller S."/>
            <person name="Feldblyum T."/>
            <person name="Hsiao J."/>
            <person name="Zismann V."/>
            <person name="Iobst S."/>
            <person name="de Vazeille A.R."/>
            <person name="Buell C.R."/>
            <person name="Ying K."/>
            <person name="Li Y."/>
            <person name="Lu T."/>
            <person name="Huang Y."/>
            <person name="Zhao Q."/>
            <person name="Feng Q."/>
            <person name="Zhang L."/>
            <person name="Zhu J."/>
            <person name="Weng Q."/>
            <person name="Mu J."/>
            <person name="Lu Y."/>
            <person name="Fan D."/>
            <person name="Liu Y."/>
            <person name="Guan J."/>
            <person name="Zhang Y."/>
            <person name="Yu S."/>
            <person name="Liu X."/>
            <person name="Zhang Y."/>
            <person name="Hong G."/>
            <person name="Han B."/>
            <person name="Choisne N."/>
            <person name="Demange N."/>
            <person name="Orjeda G."/>
            <person name="Samain S."/>
            <person name="Cattolico L."/>
            <person name="Pelletier E."/>
            <person name="Couloux A."/>
            <person name="Segurens B."/>
            <person name="Wincker P."/>
            <person name="D'Hont A."/>
            <person name="Scarpelli C."/>
            <person name="Weissenbach J."/>
            <person name="Salanoubat M."/>
            <person name="Quetier F."/>
            <person name="Yu Y."/>
            <person name="Kim H.R."/>
            <person name="Rambo T."/>
            <person name="Currie J."/>
            <person name="Collura K."/>
            <person name="Luo M."/>
            <person name="Yang T."/>
            <person name="Ammiraju J.S.S."/>
            <person name="Engler F."/>
            <person name="Soderlund C."/>
            <person name="Wing R.A."/>
            <person name="Palmer L.E."/>
            <person name="de la Bastide M."/>
            <person name="Spiegel L."/>
            <person name="Nascimento L."/>
            <person name="Zutavern T."/>
            <person name="O'Shaughnessy A."/>
            <person name="Dike S."/>
            <person name="Dedhia N."/>
            <person name="Preston R."/>
            <person name="Balija V."/>
            <person name="McCombie W.R."/>
            <person name="Chow T."/>
            <person name="Chen H."/>
            <person name="Chung M."/>
            <person name="Chen C."/>
            <person name="Shaw J."/>
            <person name="Wu H."/>
            <person name="Hsiao K."/>
            <person name="Chao Y."/>
            <person name="Chu M."/>
            <person name="Cheng C."/>
            <person name="Hour A."/>
            <person name="Lee P."/>
            <person name="Lin S."/>
            <person name="Lin Y."/>
            <person name="Liou J."/>
            <person name="Liu S."/>
            <person name="Hsing Y."/>
            <person name="Raghuvanshi S."/>
            <person name="Mohanty A."/>
            <person name="Bharti A.K."/>
            <person name="Gaur A."/>
            <person name="Gupta V."/>
            <person name="Kumar D."/>
            <person name="Ravi V."/>
            <person name="Vij S."/>
            <person name="Kapur A."/>
            <person name="Khurana P."/>
            <person name="Khurana P."/>
            <person name="Khurana J.P."/>
            <person name="Tyagi A.K."/>
            <person name="Gaikwad K."/>
            <person name="Singh A."/>
            <person name="Dalal V."/>
            <person name="Srivastava S."/>
            <person name="Dixit A."/>
            <person name="Pal A.K."/>
            <person name="Ghazi I.A."/>
            <person name="Yadav M."/>
            <person name="Pandit A."/>
            <person name="Bhargava A."/>
            <person name="Sureshbabu K."/>
            <person name="Batra K."/>
            <person name="Sharma T.R."/>
            <person name="Mohapatra T."/>
            <person name="Singh N.K."/>
            <person name="Messing J."/>
            <person name="Nelson A.B."/>
            <person name="Fuks G."/>
            <person name="Kavchok S."/>
            <person name="Keizer G."/>
            <person name="Linton E."/>
            <person name="Llaca V."/>
            <person name="Song R."/>
            <person name="Tanyolac B."/>
            <person name="Young S."/>
            <person name="Ho-Il K."/>
            <person name="Hahn J.H."/>
            <person name="Sangsakoo G."/>
            <person name="Vanavichit A."/>
            <person name="de Mattos Luiz.A.T."/>
            <person name="Zimmer P.D."/>
            <person name="Malone G."/>
            <person name="Dellagostin O."/>
            <person name="de Oliveira A.C."/>
            <person name="Bevan M."/>
            <person name="Bancroft I."/>
            <person name="Minx P."/>
            <person name="Cordum H."/>
            <person name="Wilson R."/>
            <person name="Cheng Z."/>
            <person name="Jin W."/>
            <person name="Jiang J."/>
            <person name="Leong S.A."/>
            <person name="Iwama H."/>
            <person name="Gojobori T."/>
            <person name="Itoh T."/>
            <person name="Niimura Y."/>
            <person name="Fujii Y."/>
            <person name="Habara T."/>
            <person name="Sakai H."/>
            <person name="Sato Y."/>
            <person name="Wilson G."/>
            <person name="Kumar K."/>
            <person name="McCouch S."/>
            <person name="Juretic N."/>
            <person name="Hoen D."/>
            <person name="Wright S."/>
            <person name="Bruskiewich R."/>
            <person name="Bureau T."/>
            <person name="Miyao A."/>
            <person name="Hirochika H."/>
            <person name="Nishikawa T."/>
            <person name="Kadowaki K."/>
            <person name="Sugiura M."/>
            <person name="Burr B."/>
            <person name="Sasaki T."/>
        </authorList>
    </citation>
    <scope>NUCLEOTIDE SEQUENCE [LARGE SCALE GENOMIC DNA]</scope>
    <source>
        <strain evidence="4">cv. Nipponbare</strain>
    </source>
</reference>
<reference evidence="2" key="1">
    <citation type="journal article" date="2002" name="Nature">
        <title>The genome sequence and structure of rice chromosome 1.</title>
        <authorList>
            <person name="Sasaki T."/>
            <person name="Matsumoto T."/>
            <person name="Yamamoto K."/>
            <person name="Sakata K."/>
            <person name="Baba T."/>
            <person name="Katayose Y."/>
            <person name="Wu J."/>
            <person name="Niimura Y."/>
            <person name="Cheng Z."/>
            <person name="Nagamura Y."/>
            <person name="Antonio B.A."/>
            <person name="Kanamori H."/>
            <person name="Hosokawa S."/>
            <person name="Masukawa M."/>
            <person name="Arikawa K."/>
            <person name="Chiden Y."/>
            <person name="Hayashi M."/>
            <person name="Okamoto M."/>
            <person name="Ando T."/>
            <person name="Aoki H."/>
            <person name="Arita K."/>
            <person name="Hamada M."/>
            <person name="Harada C."/>
            <person name="Hijishita S."/>
            <person name="Honda M."/>
            <person name="Ichikawa Y."/>
            <person name="Idonuma A."/>
            <person name="Iijima M."/>
            <person name="Ikeda M."/>
            <person name="Ikeno M."/>
            <person name="Itoh S."/>
            <person name="Itoh T."/>
            <person name="Itoh Y."/>
            <person name="Itoh Y."/>
            <person name="Iwabuchi A."/>
            <person name="Kamiya K."/>
            <person name="Karasawa W."/>
            <person name="Katagiri S."/>
            <person name="Kikuta A."/>
            <person name="Kobayashi N."/>
            <person name="Kono I."/>
            <person name="Machita K."/>
            <person name="Maehara T."/>
            <person name="Mizuno H."/>
            <person name="Mizubayashi T."/>
            <person name="Mukai Y."/>
            <person name="Nagasaki H."/>
            <person name="Nakashima M."/>
            <person name="Nakama Y."/>
            <person name="Nakamichi Y."/>
            <person name="Nakamura M."/>
            <person name="Namiki N."/>
            <person name="Negishi M."/>
            <person name="Ohta I."/>
            <person name="Ono N."/>
            <person name="Saji S."/>
            <person name="Sakai K."/>
            <person name="Shibata M."/>
            <person name="Shimokawa T."/>
            <person name="Shomura A."/>
            <person name="Song J."/>
            <person name="Takazaki Y."/>
            <person name="Terasawa K."/>
            <person name="Tsuji K."/>
            <person name="Waki K."/>
            <person name="Yamagata H."/>
            <person name="Yamane H."/>
            <person name="Yoshiki S."/>
            <person name="Yoshihara R."/>
            <person name="Yukawa K."/>
            <person name="Zhong H."/>
            <person name="Iwama H."/>
            <person name="Endo T."/>
            <person name="Ito H."/>
            <person name="Hahn J.H."/>
            <person name="Kim H.I."/>
            <person name="Eun M.Y."/>
            <person name="Yano M."/>
            <person name="Jiang J."/>
            <person name="Gojobori T."/>
        </authorList>
    </citation>
    <scope>NUCLEOTIDE SEQUENCE</scope>
</reference>
<dbReference type="EMBL" id="AP008207">
    <property type="protein sequence ID" value="BAH91032.1"/>
    <property type="molecule type" value="Genomic_DNA"/>
</dbReference>
<evidence type="ECO:0000313" key="2">
    <source>
        <dbReference type="EMBL" id="BAD45471.1"/>
    </source>
</evidence>
<feature type="region of interest" description="Disordered" evidence="1">
    <location>
        <begin position="77"/>
        <end position="99"/>
    </location>
</feature>
<proteinExistence type="predicted"/>
<reference evidence="3" key="8">
    <citation type="submission" date="2012-08" db="EMBL/GenBank/DDBJ databases">
        <title>The Second Rice Annotation Project Meeting (RAP2).</title>
        <authorList>
            <consortium name="The Rice Annotation Project (RAP)"/>
        </authorList>
    </citation>
    <scope>NUCLEOTIDE SEQUENCE</scope>
</reference>
<dbReference type="Proteomes" id="UP000817658">
    <property type="component" value="Chromosome 1"/>
</dbReference>
<evidence type="ECO:0000256" key="1">
    <source>
        <dbReference type="SAM" id="MobiDB-lite"/>
    </source>
</evidence>
<accession>Q655Q4</accession>
<name>Q655Q4_ORYSJ</name>
<dbReference type="KEGG" id="dosa:Os01g0314000"/>
<reference evidence="3" key="3">
    <citation type="journal article" date="2006" name="Nucleic Acids Res.">
        <title>The Rice Annotation Project Database (RAP-DB): hub for Oryza sativa ssp. japonica genome information.</title>
        <authorList>
            <person name="Ohyanagi H."/>
            <person name="Tanaka T."/>
            <person name="Sakai H."/>
            <person name="Shigemoto Y."/>
            <person name="Yamaguchi K."/>
            <person name="Habara T."/>
            <person name="Fujii Y."/>
            <person name="Antonio B.A."/>
            <person name="Nagamura Y."/>
            <person name="Imanishi T."/>
            <person name="Ikeo K."/>
            <person name="Itoh T."/>
            <person name="Gojobori T."/>
            <person name="Sasaki T."/>
        </authorList>
    </citation>
    <scope>NUCLEOTIDE SEQUENCE</scope>
</reference>
<evidence type="ECO:0000313" key="4">
    <source>
        <dbReference type="Proteomes" id="UP000000763"/>
    </source>
</evidence>
<sequence length="144" mass="16331">MLANETQDSEAEAPRFGRLPRRLNTQNLLPWRTSWPPWSATRCRWSPATACSPRPTLRASPPCWHLRRYRMIRRSLLSGSGDQRSSESSMTGGTTSGDATRACLRWQMPRCASMHTKPGNNMNFTPSMARPSVRIMRSSMCMSI</sequence>